<reference evidence="2 3" key="1">
    <citation type="journal article" date="2018" name="Environ. Microbiol.">
        <title>Novel energy conservation strategies and behaviour of Pelotomaculum schinkii driving syntrophic propionate catabolism.</title>
        <authorList>
            <person name="Hidalgo-Ahumada C.A.P."/>
            <person name="Nobu M.K."/>
            <person name="Narihiro T."/>
            <person name="Tamaki H."/>
            <person name="Liu W.T."/>
            <person name="Kamagata Y."/>
            <person name="Stams A.J.M."/>
            <person name="Imachi H."/>
            <person name="Sousa D.Z."/>
        </authorList>
    </citation>
    <scope>NUCLEOTIDE SEQUENCE [LARGE SCALE GENOMIC DNA]</scope>
    <source>
        <strain evidence="2 3">MGP</strain>
    </source>
</reference>
<feature type="transmembrane region" description="Helical" evidence="1">
    <location>
        <begin position="342"/>
        <end position="363"/>
    </location>
</feature>
<evidence type="ECO:0000313" key="2">
    <source>
        <dbReference type="EMBL" id="TEB11169.1"/>
    </source>
</evidence>
<comment type="caution">
    <text evidence="2">The sequence shown here is derived from an EMBL/GenBank/DDBJ whole genome shotgun (WGS) entry which is preliminary data.</text>
</comment>
<protein>
    <submittedName>
        <fullName evidence="2">Flagellar biosynthetic protein FliU</fullName>
    </submittedName>
</protein>
<name>A0A4Y7RR20_9FIRM</name>
<keyword evidence="2" id="KW-0282">Flagellum</keyword>
<dbReference type="EMBL" id="QFFZ01000017">
    <property type="protein sequence ID" value="TEB11169.1"/>
    <property type="molecule type" value="Genomic_DNA"/>
</dbReference>
<organism evidence="2 3">
    <name type="scientific">Pelotomaculum propionicicum</name>
    <dbReference type="NCBI Taxonomy" id="258475"/>
    <lineage>
        <taxon>Bacteria</taxon>
        <taxon>Bacillati</taxon>
        <taxon>Bacillota</taxon>
        <taxon>Clostridia</taxon>
        <taxon>Eubacteriales</taxon>
        <taxon>Desulfotomaculaceae</taxon>
        <taxon>Pelotomaculum</taxon>
    </lineage>
</organism>
<keyword evidence="2" id="KW-0966">Cell projection</keyword>
<dbReference type="AlphaFoldDB" id="A0A4Y7RR20"/>
<keyword evidence="1" id="KW-0472">Membrane</keyword>
<sequence>MSSKHYLVPDYILKFKCSMCTECCKRWRIDIDKKTVEKYERLAAEDGDLSVLLAEHLKKDKTGKGIIVLKNREKSLPAQTGEGEKEPDAVDFMVAPCLSGDGLCSIQKKYGLEALPDTCKIYPRNIFLTERGWEMALTYACATAAQTLKEKRPVEFYQDPEGFEFPSLSTYNGKIGNLMERKKKGKTSYFEVEELLVDIMQSREMDIDARLTLAGLMVDKLKDGDTSGVKRYLQNLDAELINRLNTMPAQPLFMMKLVKEAVDKRLFIAITEKDIARLLVIAYNQLKLLDEGMITEEKVRRLLDGYHKYYKPYMTDISHIYENYFVNFIFSKKFYTYKYVDAYFLMVFFYTLVRFFTICVCLAEERNVDEDMVVGVISAVERSIGHSNAYFEDVLRQIKQGEYHRLPYVISLINL</sequence>
<dbReference type="NCBIfam" id="NF038110">
    <property type="entry name" value="Lys_methyl_FliB"/>
    <property type="match status" value="1"/>
</dbReference>
<dbReference type="Proteomes" id="UP000297597">
    <property type="component" value="Unassembled WGS sequence"/>
</dbReference>
<evidence type="ECO:0000313" key="3">
    <source>
        <dbReference type="Proteomes" id="UP000297597"/>
    </source>
</evidence>
<keyword evidence="3" id="KW-1185">Reference proteome</keyword>
<accession>A0A4Y7RR20</accession>
<keyword evidence="2" id="KW-0969">Cilium</keyword>
<keyword evidence="1" id="KW-1133">Transmembrane helix</keyword>
<gene>
    <name evidence="2" type="primary">fliU</name>
    <name evidence="2" type="ORF">Pmgp_01865</name>
</gene>
<proteinExistence type="predicted"/>
<keyword evidence="1" id="KW-0812">Transmembrane</keyword>
<dbReference type="OrthoDB" id="86584at2"/>
<dbReference type="RefSeq" id="WP_134213714.1">
    <property type="nucleotide sequence ID" value="NZ_QFFZ01000017.1"/>
</dbReference>
<evidence type="ECO:0000256" key="1">
    <source>
        <dbReference type="SAM" id="Phobius"/>
    </source>
</evidence>